<accession>A0ABW1W9N8</accession>
<dbReference type="Proteomes" id="UP001596264">
    <property type="component" value="Unassembled WGS sequence"/>
</dbReference>
<dbReference type="EMBL" id="JBHSTZ010000021">
    <property type="protein sequence ID" value="MFC6381333.1"/>
    <property type="molecule type" value="Genomic_DNA"/>
</dbReference>
<evidence type="ECO:0000256" key="1">
    <source>
        <dbReference type="SAM" id="Phobius"/>
    </source>
</evidence>
<feature type="transmembrane region" description="Helical" evidence="1">
    <location>
        <begin position="6"/>
        <end position="28"/>
    </location>
</feature>
<name>A0ABW1W9N8_9GAMM</name>
<dbReference type="InterPro" id="IPR028087">
    <property type="entry name" value="Tad_N"/>
</dbReference>
<comment type="caution">
    <text evidence="3">The sequence shown here is derived from an EMBL/GenBank/DDBJ whole genome shotgun (WGS) entry which is preliminary data.</text>
</comment>
<keyword evidence="4" id="KW-1185">Reference proteome</keyword>
<dbReference type="GeneID" id="96996954"/>
<proteinExistence type="predicted"/>
<evidence type="ECO:0000313" key="4">
    <source>
        <dbReference type="Proteomes" id="UP001596264"/>
    </source>
</evidence>
<protein>
    <submittedName>
        <fullName evidence="3">Pilus assembly protein TadG-related protein</fullName>
    </submittedName>
</protein>
<keyword evidence="1" id="KW-0812">Transmembrane</keyword>
<feature type="domain" description="Putative Flp pilus-assembly TadG-like N-terminal" evidence="2">
    <location>
        <begin position="4"/>
        <end position="38"/>
    </location>
</feature>
<organism evidence="3 4">
    <name type="scientific">Psychrobacter glacincola</name>
    <dbReference type="NCBI Taxonomy" id="56810"/>
    <lineage>
        <taxon>Bacteria</taxon>
        <taxon>Pseudomonadati</taxon>
        <taxon>Pseudomonadota</taxon>
        <taxon>Gammaproteobacteria</taxon>
        <taxon>Moraxellales</taxon>
        <taxon>Moraxellaceae</taxon>
        <taxon>Psychrobacter</taxon>
    </lineage>
</organism>
<dbReference type="RefSeq" id="WP_372862388.1">
    <property type="nucleotide sequence ID" value="NZ_CAJGZK010000002.1"/>
</dbReference>
<gene>
    <name evidence="3" type="ORF">ACFP58_07655</name>
</gene>
<sequence>MFILFTFIIIVVLIFIIVIVKSLSTIVIGRNRIQYSADTGINISSAAV</sequence>
<reference evidence="4" key="1">
    <citation type="journal article" date="2019" name="Int. J. Syst. Evol. Microbiol.">
        <title>The Global Catalogue of Microorganisms (GCM) 10K type strain sequencing project: providing services to taxonomists for standard genome sequencing and annotation.</title>
        <authorList>
            <consortium name="The Broad Institute Genomics Platform"/>
            <consortium name="The Broad Institute Genome Sequencing Center for Infectious Disease"/>
            <person name="Wu L."/>
            <person name="Ma J."/>
        </authorList>
    </citation>
    <scope>NUCLEOTIDE SEQUENCE [LARGE SCALE GENOMIC DNA]</scope>
    <source>
        <strain evidence="4">CCM 2050</strain>
    </source>
</reference>
<evidence type="ECO:0000259" key="2">
    <source>
        <dbReference type="Pfam" id="PF13400"/>
    </source>
</evidence>
<dbReference type="Pfam" id="PF13400">
    <property type="entry name" value="Tad"/>
    <property type="match status" value="1"/>
</dbReference>
<evidence type="ECO:0000313" key="3">
    <source>
        <dbReference type="EMBL" id="MFC6381333.1"/>
    </source>
</evidence>
<keyword evidence="1" id="KW-1133">Transmembrane helix</keyword>
<keyword evidence="1" id="KW-0472">Membrane</keyword>